<evidence type="ECO:0000256" key="1">
    <source>
        <dbReference type="SAM" id="MobiDB-lite"/>
    </source>
</evidence>
<name>A0A8A4TVC1_SULCO</name>
<accession>A0A8A4TVC1</accession>
<evidence type="ECO:0000313" key="3">
    <source>
        <dbReference type="Proteomes" id="UP000663929"/>
    </source>
</evidence>
<dbReference type="Proteomes" id="UP000663929">
    <property type="component" value="Chromosome"/>
</dbReference>
<dbReference type="EMBL" id="CP071793">
    <property type="protein sequence ID" value="QTD53906.1"/>
    <property type="molecule type" value="Genomic_DNA"/>
</dbReference>
<proteinExistence type="predicted"/>
<evidence type="ECO:0000313" key="2">
    <source>
        <dbReference type="EMBL" id="QTD53906.1"/>
    </source>
</evidence>
<protein>
    <submittedName>
        <fullName evidence="2">Uncharacterized protein</fullName>
    </submittedName>
</protein>
<gene>
    <name evidence="2" type="ORF">J3U87_15770</name>
</gene>
<dbReference type="RefSeq" id="WP_237384006.1">
    <property type="nucleotide sequence ID" value="NZ_CP071793.1"/>
</dbReference>
<sequence>MRGLLRVMLVCLMGTLSGFSSPREADPSRFVMRATLESPPVIHLGQEKSDHLLAPLWRTHRVLAPGGTLLIATDGRDPCALLVLDRTSKAPSLEELRFQVSQDGRLFRDTIPVWHDDLSGFRLGEDGPRVYRVTRPADRKTPLRLAARRTAANAMQPLLPPRALPSVSEAAVARHRTLSFVADRRQRDYYFLEAGQSLSFEAGSLGSVTVETRLSYADQDPAYRRTYRLKVTSGDVERRVVLETTPSPHLVNIADAAHLLGHPKWFSHALAGSRLTVTTNQALFMRVTSAEDRFLLDRFSAADWAPVHPFSTPHLPRLRETSMPRSKGDGSDRHGSQIFSQGERWTSGAGETALAHLQVLRAKTTRHPHDRELLLEAARFAARHTYFRQVPLVEDGSRKFRTLNFTPATLATVEAPVPRYTAPRFLSHTESRTRSARFIGVHPGESLMFQLPNLATPPRIRLITALPAAGETPTLTLSVKGIEHRFTFSDEVPAAWLEGNALTAGGWSRLGAMDRVTGVPCGPRAKVGQATLDLPLATARLALKIERETDRESQPHGPLWIRLEVMRGKPFRLEEKEHEEAVSHLERSPFQAFLALLQGRRPEWRPGDPDIRHRLRWALHYEPLARTILTLHHGFLADPDCEPLSPVRSESLSGRELQALRTRAETDAGNGDVLAALTRYSEAFHRSGDLSDRMRRNEMLVALGEWHLARTDLRDLLVKAPDREMRLEASWLLTEIHRLTDDRSAQIAMIATMVVLDGHQEDLVALVALFHGEGRFREVLDGGLLLDRPDRHRLRDAAWTEGWWRLATRMTMSMAEREEAALDRGVRAAVEGRPQEALDHLARAGKRGASWRAALTQGLDLGERLLAPFEALRFPALLDLEHWWRAHPGPRTYAPTFDSVLHAAGEFPVSHRGRDLEMTFFRGTEETPVAMIVAGPARIRLEMRPIHQVGDGGRPLDGFVTIGVDGLPRRLAYLENHPSATLQLAARVAEIPGSAIFHELDLGPGAHRLEVWGSRPLLVSPDRLVVAVPILPLPPLAPAAFEACAEKHTDLESLEHRQPESRFLILDDGSTAPLPEPRPRSWVDPGPADPLLQARASLRTDEPDVDLLAQWLDGLSDPKEREAALLALYSSDPRRYRAELVTRVPSLERPLLLGEGRLREACAVPARSDSEALQKMALLLERFAVAPEEGLDLQVQAEALILERPDLPTLKRLAMPFDRAHTWRQVRHFDRVAGTLRQKDETVSPQWAVRAALVPPDPDTHLLLGTQRIAVRFDHGAPKRLRVQLAVESPGYLPPLPATCFLRWNVGSEIRKRLEPGRHWQEFDLAPPPGARDLAIGGLDPRRNQLIRVRLFEETEAGPVAIPPQRTDRTYRVASPNEPIRLSLFEPAMIRVDRLRGDAVESEQLLFRTGPSELVLRADREPSYYRVFRMGRRDVGEGVAALRPRVAWEPNGYAPTAPPESLVSTPAIGSGPWRAGYLGRFSHEFGLSFVNRELSDDQRIERADRDRFLQVGYTARRHVPRWNLYSRSRVLVRLREDVGHSFGLEQRFHLRRERYELALTMAAYIQFLEDVRLDFPPGFRRNFDDPYATTTRLSLLTPSHVRGRWRFRTRGGVFRHYLGMDVQPPGPLDWDLFTDYRVNHQYGLNLEQEIRFLPYHDTRLELDFGLIGNESWDADPVDQYRIRLSWDQLLGRFEAGLSLRARFAMADKHRRRTDTEWTPGISLAREVVTAGGHRRLAGLRFQFDPSDKASNFSLFWRNGVRIRGNYGDYLPGEIEFEPIRLRQIALDPSRASATPKAGK</sequence>
<feature type="compositionally biased region" description="Basic and acidic residues" evidence="1">
    <location>
        <begin position="317"/>
        <end position="335"/>
    </location>
</feature>
<organism evidence="2 3">
    <name type="scientific">Sulfidibacter corallicola</name>
    <dbReference type="NCBI Taxonomy" id="2818388"/>
    <lineage>
        <taxon>Bacteria</taxon>
        <taxon>Pseudomonadati</taxon>
        <taxon>Acidobacteriota</taxon>
        <taxon>Holophagae</taxon>
        <taxon>Acanthopleuribacterales</taxon>
        <taxon>Acanthopleuribacteraceae</taxon>
        <taxon>Sulfidibacter</taxon>
    </lineage>
</organism>
<keyword evidence="3" id="KW-1185">Reference proteome</keyword>
<feature type="region of interest" description="Disordered" evidence="1">
    <location>
        <begin position="1065"/>
        <end position="1087"/>
    </location>
</feature>
<dbReference type="KEGG" id="scor:J3U87_15770"/>
<reference evidence="2" key="1">
    <citation type="submission" date="2021-03" db="EMBL/GenBank/DDBJ databases">
        <title>Acanthopleuribacteraceae sp. M133.</title>
        <authorList>
            <person name="Wang G."/>
        </authorList>
    </citation>
    <scope>NUCLEOTIDE SEQUENCE</scope>
    <source>
        <strain evidence="2">M133</strain>
    </source>
</reference>
<feature type="region of interest" description="Disordered" evidence="1">
    <location>
        <begin position="313"/>
        <end position="337"/>
    </location>
</feature>